<keyword evidence="14" id="KW-0830">Ubiquinone</keyword>
<feature type="transmembrane region" description="Helical" evidence="21">
    <location>
        <begin position="83"/>
        <end position="103"/>
    </location>
</feature>
<evidence type="ECO:0000256" key="18">
    <source>
        <dbReference type="ARBA" id="ARBA00031681"/>
    </source>
</evidence>
<evidence type="ECO:0000256" key="13">
    <source>
        <dbReference type="ARBA" id="ARBA00023004"/>
    </source>
</evidence>
<keyword evidence="10" id="KW-0999">Mitochondrion inner membrane</keyword>
<evidence type="ECO:0000259" key="23">
    <source>
        <dbReference type="PROSITE" id="PS51003"/>
    </source>
</evidence>
<evidence type="ECO:0000256" key="7">
    <source>
        <dbReference type="ARBA" id="ARBA00022660"/>
    </source>
</evidence>
<dbReference type="EMBL" id="KQ977749">
    <property type="protein sequence ID" value="KYN00143.1"/>
    <property type="molecule type" value="Genomic_DNA"/>
</dbReference>
<comment type="subunit">
    <text evidence="3">The main subunits of complex b-c1 are: cytochrome b, cytochrome c1 and the Rieske protein.</text>
</comment>
<keyword evidence="9" id="KW-0479">Metal-binding</keyword>
<evidence type="ECO:0000256" key="11">
    <source>
        <dbReference type="ARBA" id="ARBA00022982"/>
    </source>
</evidence>
<evidence type="ECO:0000256" key="17">
    <source>
        <dbReference type="ARBA" id="ARBA00029812"/>
    </source>
</evidence>
<evidence type="ECO:0000256" key="1">
    <source>
        <dbReference type="ARBA" id="ARBA00002566"/>
    </source>
</evidence>
<evidence type="ECO:0000256" key="5">
    <source>
        <dbReference type="ARBA" id="ARBA00022448"/>
    </source>
</evidence>
<dbReference type="InterPro" id="IPR016174">
    <property type="entry name" value="Di-haem_cyt_TM"/>
</dbReference>
<name>A0A151IGF6_9HYME</name>
<evidence type="ECO:0000256" key="12">
    <source>
        <dbReference type="ARBA" id="ARBA00022989"/>
    </source>
</evidence>
<keyword evidence="5" id="KW-0813">Transport</keyword>
<dbReference type="AlphaFoldDB" id="A0A151IGF6"/>
<keyword evidence="15" id="KW-0496">Mitochondrion</keyword>
<organism evidence="24 25">
    <name type="scientific">Cyphomyrmex costatus</name>
    <dbReference type="NCBI Taxonomy" id="456900"/>
    <lineage>
        <taxon>Eukaryota</taxon>
        <taxon>Metazoa</taxon>
        <taxon>Ecdysozoa</taxon>
        <taxon>Arthropoda</taxon>
        <taxon>Hexapoda</taxon>
        <taxon>Insecta</taxon>
        <taxon>Pterygota</taxon>
        <taxon>Neoptera</taxon>
        <taxon>Endopterygota</taxon>
        <taxon>Hymenoptera</taxon>
        <taxon>Apocrita</taxon>
        <taxon>Aculeata</taxon>
        <taxon>Formicoidea</taxon>
        <taxon>Formicidae</taxon>
        <taxon>Myrmicinae</taxon>
        <taxon>Cyphomyrmex</taxon>
    </lineage>
</organism>
<dbReference type="PANTHER" id="PTHR19271">
    <property type="entry name" value="CYTOCHROME B"/>
    <property type="match status" value="1"/>
</dbReference>
<dbReference type="GO" id="GO:0046872">
    <property type="term" value="F:metal ion binding"/>
    <property type="evidence" value="ECO:0007669"/>
    <property type="project" value="UniProtKB-KW"/>
</dbReference>
<dbReference type="Pfam" id="PF13631">
    <property type="entry name" value="Cytochrom_B_N_2"/>
    <property type="match status" value="1"/>
</dbReference>
<evidence type="ECO:0000256" key="16">
    <source>
        <dbReference type="ARBA" id="ARBA00023136"/>
    </source>
</evidence>
<dbReference type="GO" id="GO:0016491">
    <property type="term" value="F:oxidoreductase activity"/>
    <property type="evidence" value="ECO:0007669"/>
    <property type="project" value="UniProtKB-UniRule"/>
</dbReference>
<protein>
    <recommendedName>
        <fullName evidence="4">Cytochrome b</fullName>
    </recommendedName>
    <alternativeName>
        <fullName evidence="18">Complex III subunit 3</fullName>
    </alternativeName>
    <alternativeName>
        <fullName evidence="19">Complex III subunit III</fullName>
    </alternativeName>
    <alternativeName>
        <fullName evidence="17">Cytochrome b-c1 complex subunit 3</fullName>
    </alternativeName>
    <alternativeName>
        <fullName evidence="20">Ubiquinol-cytochrome-c reductase complex cytochrome b subunit</fullName>
    </alternativeName>
</protein>
<dbReference type="SUPFAM" id="SSF81342">
    <property type="entry name" value="Transmembrane di-heme cytochromes"/>
    <property type="match status" value="1"/>
</dbReference>
<proteinExistence type="predicted"/>
<comment type="function">
    <text evidence="1">Component of the ubiquinol-cytochrome c reductase complex (complex III or cytochrome b-c1 complex) that is part of the mitochondrial respiratory chain. The b-c1 complex mediates electron transfer from ubiquinol to cytochrome c. Contributes to the generation of a proton gradient across the mitochondrial membrane that is then used for ATP synthesis.</text>
</comment>
<feature type="domain" description="Cytochrome b/b6 N-terminal region profile" evidence="22">
    <location>
        <begin position="1"/>
        <end position="63"/>
    </location>
</feature>
<sequence length="125" mass="14275">ATVITNLLSSIPYIGNILVGGFSINNSTLNRFFSFHFILPFIIIFFIIIHLFFLHISGSSNPIGLNSNLHKIPFHNYFSYKDLLGFIYILSLFLLIILQYPFIFNDPDNFIPANSLSTPPHIKPE</sequence>
<dbReference type="Gene3D" id="1.20.810.10">
    <property type="entry name" value="Cytochrome Bc1 Complex, Chain C"/>
    <property type="match status" value="1"/>
</dbReference>
<dbReference type="GO" id="GO:0006122">
    <property type="term" value="P:mitochondrial electron transport, ubiquinol to cytochrome c"/>
    <property type="evidence" value="ECO:0007669"/>
    <property type="project" value="TreeGrafter"/>
</dbReference>
<dbReference type="PANTHER" id="PTHR19271:SF16">
    <property type="entry name" value="CYTOCHROME B"/>
    <property type="match status" value="1"/>
</dbReference>
<evidence type="ECO:0000256" key="3">
    <source>
        <dbReference type="ARBA" id="ARBA00011649"/>
    </source>
</evidence>
<accession>A0A151IGF6</accession>
<keyword evidence="12 21" id="KW-1133">Transmembrane helix</keyword>
<evidence type="ECO:0000256" key="21">
    <source>
        <dbReference type="SAM" id="Phobius"/>
    </source>
</evidence>
<dbReference type="InterPro" id="IPR027387">
    <property type="entry name" value="Cytb/b6-like_sf"/>
</dbReference>
<evidence type="ECO:0000256" key="14">
    <source>
        <dbReference type="ARBA" id="ARBA00023075"/>
    </source>
</evidence>
<evidence type="ECO:0000313" key="24">
    <source>
        <dbReference type="EMBL" id="KYN00143.1"/>
    </source>
</evidence>
<evidence type="ECO:0000256" key="9">
    <source>
        <dbReference type="ARBA" id="ARBA00022723"/>
    </source>
</evidence>
<dbReference type="STRING" id="456900.A0A151IGF6"/>
<evidence type="ECO:0000256" key="10">
    <source>
        <dbReference type="ARBA" id="ARBA00022792"/>
    </source>
</evidence>
<feature type="domain" description="Cytochrome b/b6 C-terminal region profile" evidence="23">
    <location>
        <begin position="64"/>
        <end position="125"/>
    </location>
</feature>
<dbReference type="InterPro" id="IPR005797">
    <property type="entry name" value="Cyt_b/b6_N"/>
</dbReference>
<feature type="transmembrane region" description="Helical" evidence="21">
    <location>
        <begin position="32"/>
        <end position="54"/>
    </location>
</feature>
<evidence type="ECO:0000313" key="25">
    <source>
        <dbReference type="Proteomes" id="UP000078542"/>
    </source>
</evidence>
<dbReference type="GO" id="GO:0008121">
    <property type="term" value="F:quinol-cytochrome-c reductase activity"/>
    <property type="evidence" value="ECO:0007669"/>
    <property type="project" value="TreeGrafter"/>
</dbReference>
<evidence type="ECO:0000259" key="22">
    <source>
        <dbReference type="PROSITE" id="PS51002"/>
    </source>
</evidence>
<evidence type="ECO:0000256" key="6">
    <source>
        <dbReference type="ARBA" id="ARBA00022617"/>
    </source>
</evidence>
<evidence type="ECO:0000256" key="15">
    <source>
        <dbReference type="ARBA" id="ARBA00023128"/>
    </source>
</evidence>
<dbReference type="PROSITE" id="PS51002">
    <property type="entry name" value="CYTB_NTER"/>
    <property type="match status" value="1"/>
</dbReference>
<dbReference type="PROSITE" id="PS51003">
    <property type="entry name" value="CYTB_CTER"/>
    <property type="match status" value="1"/>
</dbReference>
<evidence type="ECO:0000256" key="19">
    <source>
        <dbReference type="ARBA" id="ARBA00032600"/>
    </source>
</evidence>
<gene>
    <name evidence="24" type="ORF">ALC62_09104</name>
</gene>
<reference evidence="24 25" key="1">
    <citation type="submission" date="2016-03" db="EMBL/GenBank/DDBJ databases">
        <title>Cyphomyrmex costatus WGS genome.</title>
        <authorList>
            <person name="Nygaard S."/>
            <person name="Hu H."/>
            <person name="Boomsma J."/>
            <person name="Zhang G."/>
        </authorList>
    </citation>
    <scope>NUCLEOTIDE SEQUENCE [LARGE SCALE GENOMIC DNA]</scope>
    <source>
        <strain evidence="24">MS0001</strain>
        <tissue evidence="24">Whole body</tissue>
    </source>
</reference>
<keyword evidence="25" id="KW-1185">Reference proteome</keyword>
<keyword evidence="7" id="KW-0679">Respiratory chain</keyword>
<keyword evidence="8 21" id="KW-0812">Transmembrane</keyword>
<dbReference type="InterPro" id="IPR005798">
    <property type="entry name" value="Cyt_b/b6_C"/>
</dbReference>
<evidence type="ECO:0000256" key="8">
    <source>
        <dbReference type="ARBA" id="ARBA00022692"/>
    </source>
</evidence>
<keyword evidence="13" id="KW-0408">Iron</keyword>
<keyword evidence="11" id="KW-0249">Electron transport</keyword>
<evidence type="ECO:0000256" key="20">
    <source>
        <dbReference type="ARBA" id="ARBA00032818"/>
    </source>
</evidence>
<feature type="non-terminal residue" evidence="24">
    <location>
        <position position="1"/>
    </location>
</feature>
<evidence type="ECO:0000256" key="2">
    <source>
        <dbReference type="ARBA" id="ARBA00004448"/>
    </source>
</evidence>
<dbReference type="Proteomes" id="UP000078542">
    <property type="component" value="Unassembled WGS sequence"/>
</dbReference>
<keyword evidence="6" id="KW-0349">Heme</keyword>
<evidence type="ECO:0000256" key="4">
    <source>
        <dbReference type="ARBA" id="ARBA00013531"/>
    </source>
</evidence>
<comment type="subcellular location">
    <subcellularLocation>
        <location evidence="2">Mitochondrion inner membrane</location>
        <topology evidence="2">Multi-pass membrane protein</topology>
    </subcellularLocation>
</comment>
<dbReference type="GO" id="GO:0005743">
    <property type="term" value="C:mitochondrial inner membrane"/>
    <property type="evidence" value="ECO:0007669"/>
    <property type="project" value="UniProtKB-SubCell"/>
</dbReference>
<keyword evidence="16 21" id="KW-0472">Membrane</keyword>